<dbReference type="Gene3D" id="3.40.630.30">
    <property type="match status" value="1"/>
</dbReference>
<dbReference type="PROSITE" id="PS51186">
    <property type="entry name" value="GNAT"/>
    <property type="match status" value="1"/>
</dbReference>
<dbReference type="InterPro" id="IPR000182">
    <property type="entry name" value="GNAT_dom"/>
</dbReference>
<dbReference type="SUPFAM" id="SSF55729">
    <property type="entry name" value="Acyl-CoA N-acyltransferases (Nat)"/>
    <property type="match status" value="1"/>
</dbReference>
<sequence length="174" mass="19525">MKNDDRLLVNKLADINKGNEGAYLQWHNLTFAELTTAQLYELLRVRVDVFVVEQNCPYPELDGKDTLAGTRHLFATDTQANIVAYARILAPGVSYSESSIGRVLVAESARGSGVAQQLVQQAVETAKHYWPRVNIQIGAQAHLLNFYQRQGFEPVSDTYLEDGIPHRDMLLKHS</sequence>
<dbReference type="InterPro" id="IPR016181">
    <property type="entry name" value="Acyl_CoA_acyltransferase"/>
</dbReference>
<evidence type="ECO:0000259" key="1">
    <source>
        <dbReference type="PROSITE" id="PS51186"/>
    </source>
</evidence>
<evidence type="ECO:0000313" key="2">
    <source>
        <dbReference type="EMBL" id="GIU45081.1"/>
    </source>
</evidence>
<protein>
    <submittedName>
        <fullName evidence="2">ElaA protein</fullName>
    </submittedName>
</protein>
<dbReference type="CDD" id="cd04301">
    <property type="entry name" value="NAT_SF"/>
    <property type="match status" value="1"/>
</dbReference>
<gene>
    <name evidence="2" type="ORF">TUM3794_34560</name>
</gene>
<dbReference type="EMBL" id="BPEU01000030">
    <property type="protein sequence ID" value="GIU45081.1"/>
    <property type="molecule type" value="Genomic_DNA"/>
</dbReference>
<name>A0ABQ4PC67_SHECO</name>
<proteinExistence type="predicted"/>
<dbReference type="Proteomes" id="UP000773469">
    <property type="component" value="Unassembled WGS sequence"/>
</dbReference>
<keyword evidence="3" id="KW-1185">Reference proteome</keyword>
<evidence type="ECO:0000313" key="3">
    <source>
        <dbReference type="Proteomes" id="UP000773469"/>
    </source>
</evidence>
<comment type="caution">
    <text evidence="2">The sequence shown here is derived from an EMBL/GenBank/DDBJ whole genome shotgun (WGS) entry which is preliminary data.</text>
</comment>
<reference evidence="2 3" key="1">
    <citation type="submission" date="2021-05" db="EMBL/GenBank/DDBJ databases">
        <title>Molecular characterization for Shewanella algae harboring chromosomal blaOXA-55-like strains isolated from clinical and environment sample.</title>
        <authorList>
            <person name="Ohama Y."/>
            <person name="Aoki K."/>
            <person name="Harada S."/>
            <person name="Moriya K."/>
            <person name="Ishii Y."/>
            <person name="Tateda K."/>
        </authorList>
    </citation>
    <scope>NUCLEOTIDE SEQUENCE [LARGE SCALE GENOMIC DNA]</scope>
    <source>
        <strain evidence="2 3">MBTL60-118</strain>
    </source>
</reference>
<accession>A0ABQ4PC67</accession>
<organism evidence="2 3">
    <name type="scientific">Shewanella colwelliana</name>
    <name type="common">Alteromonas colwelliana</name>
    <dbReference type="NCBI Taxonomy" id="23"/>
    <lineage>
        <taxon>Bacteria</taxon>
        <taxon>Pseudomonadati</taxon>
        <taxon>Pseudomonadota</taxon>
        <taxon>Gammaproteobacteria</taxon>
        <taxon>Alteromonadales</taxon>
        <taxon>Shewanellaceae</taxon>
        <taxon>Shewanella</taxon>
    </lineage>
</organism>
<feature type="domain" description="N-acetyltransferase" evidence="1">
    <location>
        <begin position="29"/>
        <end position="174"/>
    </location>
</feature>
<dbReference type="Pfam" id="PF13673">
    <property type="entry name" value="Acetyltransf_10"/>
    <property type="match status" value="1"/>
</dbReference>